<dbReference type="GO" id="GO:0006824">
    <property type="term" value="P:cobalt ion transport"/>
    <property type="evidence" value="ECO:0007669"/>
    <property type="project" value="UniProtKB-KW"/>
</dbReference>
<comment type="similarity">
    <text evidence="13">Belongs to the NiCoT transporter (TC 2.A.52) family.</text>
</comment>
<keyword evidence="7 13" id="KW-0812">Transmembrane</keyword>
<dbReference type="GO" id="GO:0005886">
    <property type="term" value="C:plasma membrane"/>
    <property type="evidence" value="ECO:0007669"/>
    <property type="project" value="UniProtKB-SubCell"/>
</dbReference>
<feature type="transmembrane region" description="Helical" evidence="13">
    <location>
        <begin position="150"/>
        <end position="169"/>
    </location>
</feature>
<reference evidence="15 16" key="1">
    <citation type="submission" date="2015-11" db="EMBL/GenBank/DDBJ databases">
        <title>Draft genome sequence of Paramesorhizobium deserti A-3-E, a strain highly resistant to diverse beta-lactam antibiotics.</title>
        <authorList>
            <person name="Lv R."/>
            <person name="Yang X."/>
            <person name="Fang N."/>
            <person name="Guo J."/>
            <person name="Luo X."/>
            <person name="Peng F."/>
            <person name="Yang R."/>
            <person name="Cui Y."/>
            <person name="Fang C."/>
            <person name="Song Y."/>
        </authorList>
    </citation>
    <scope>NUCLEOTIDE SEQUENCE [LARGE SCALE GENOMIC DNA]</scope>
    <source>
        <strain evidence="15 16">A-3-E</strain>
    </source>
</reference>
<evidence type="ECO:0000313" key="15">
    <source>
        <dbReference type="EMBL" id="KXF76058.1"/>
    </source>
</evidence>
<evidence type="ECO:0000256" key="5">
    <source>
        <dbReference type="ARBA" id="ARBA00022475"/>
    </source>
</evidence>
<dbReference type="Proteomes" id="UP000070107">
    <property type="component" value="Unassembled WGS sequence"/>
</dbReference>
<comment type="subcellular location">
    <subcellularLocation>
        <location evidence="2 13">Cell membrane</location>
        <topology evidence="2 13">Multi-pass membrane protein</topology>
    </subcellularLocation>
</comment>
<dbReference type="RefSeq" id="WP_068882800.1">
    <property type="nucleotide sequence ID" value="NZ_LNTU01000034.1"/>
</dbReference>
<evidence type="ECO:0000256" key="4">
    <source>
        <dbReference type="ARBA" id="ARBA00022448"/>
    </source>
</evidence>
<dbReference type="AlphaFoldDB" id="A0A135HS91"/>
<proteinExistence type="inferred from homology"/>
<dbReference type="GO" id="GO:0010045">
    <property type="term" value="P:response to nickel cation"/>
    <property type="evidence" value="ECO:0007669"/>
    <property type="project" value="TreeGrafter"/>
</dbReference>
<dbReference type="PANTHER" id="PTHR40659">
    <property type="entry name" value="NICKEL/COBALT EFFLUX SYSTEM RCNA"/>
    <property type="match status" value="1"/>
</dbReference>
<feature type="transmembrane region" description="Helical" evidence="13">
    <location>
        <begin position="113"/>
        <end position="138"/>
    </location>
</feature>
<feature type="transmembrane region" description="Helical" evidence="13">
    <location>
        <begin position="299"/>
        <end position="325"/>
    </location>
</feature>
<evidence type="ECO:0000256" key="6">
    <source>
        <dbReference type="ARBA" id="ARBA00022596"/>
    </source>
</evidence>
<dbReference type="InterPro" id="IPR011541">
    <property type="entry name" value="Ni/Co_transpt_high_affinity"/>
</dbReference>
<dbReference type="PANTHER" id="PTHR40659:SF1">
    <property type="entry name" value="NICKEL_COBALT EFFLUX SYSTEM RCNA"/>
    <property type="match status" value="1"/>
</dbReference>
<dbReference type="InterPro" id="IPR051224">
    <property type="entry name" value="NiCoT_RcnA"/>
</dbReference>
<organism evidence="15 16">
    <name type="scientific">Paramesorhizobium deserti</name>
    <dbReference type="NCBI Taxonomy" id="1494590"/>
    <lineage>
        <taxon>Bacteria</taxon>
        <taxon>Pseudomonadati</taxon>
        <taxon>Pseudomonadota</taxon>
        <taxon>Alphaproteobacteria</taxon>
        <taxon>Hyphomicrobiales</taxon>
        <taxon>Phyllobacteriaceae</taxon>
        <taxon>Paramesorhizobium</taxon>
    </lineage>
</organism>
<evidence type="ECO:0000256" key="9">
    <source>
        <dbReference type="ARBA" id="ARBA00023065"/>
    </source>
</evidence>
<dbReference type="STRING" id="1494590.ATN84_14120"/>
<evidence type="ECO:0000256" key="8">
    <source>
        <dbReference type="ARBA" id="ARBA00022989"/>
    </source>
</evidence>
<dbReference type="GO" id="GO:0015099">
    <property type="term" value="F:nickel cation transmembrane transporter activity"/>
    <property type="evidence" value="ECO:0007669"/>
    <property type="project" value="UniProtKB-UniRule"/>
</dbReference>
<evidence type="ECO:0000313" key="16">
    <source>
        <dbReference type="Proteomes" id="UP000070107"/>
    </source>
</evidence>
<evidence type="ECO:0000256" key="7">
    <source>
        <dbReference type="ARBA" id="ARBA00022692"/>
    </source>
</evidence>
<feature type="chain" id="PRO_5007465263" description="Nickel/cobalt efflux system" evidence="14">
    <location>
        <begin position="23"/>
        <end position="370"/>
    </location>
</feature>
<gene>
    <name evidence="15" type="ORF">ATN84_14120</name>
</gene>
<keyword evidence="10" id="KW-0921">Nickel transport</keyword>
<dbReference type="GO" id="GO:0046583">
    <property type="term" value="F:monoatomic cation efflux transmembrane transporter activity"/>
    <property type="evidence" value="ECO:0007669"/>
    <property type="project" value="TreeGrafter"/>
</dbReference>
<keyword evidence="14" id="KW-0732">Signal</keyword>
<evidence type="ECO:0000256" key="3">
    <source>
        <dbReference type="ARBA" id="ARBA00022426"/>
    </source>
</evidence>
<keyword evidence="6" id="KW-0533">Nickel</keyword>
<dbReference type="OrthoDB" id="9812956at2"/>
<evidence type="ECO:0000256" key="14">
    <source>
        <dbReference type="SAM" id="SignalP"/>
    </source>
</evidence>
<dbReference type="Pfam" id="PF03824">
    <property type="entry name" value="NicO"/>
    <property type="match status" value="1"/>
</dbReference>
<evidence type="ECO:0000256" key="11">
    <source>
        <dbReference type="ARBA" id="ARBA00023136"/>
    </source>
</evidence>
<comment type="function">
    <text evidence="1">Efflux system for nickel and cobalt.</text>
</comment>
<keyword evidence="8 13" id="KW-1133">Transmembrane helix</keyword>
<dbReference type="EMBL" id="LNTU01000034">
    <property type="protein sequence ID" value="KXF76058.1"/>
    <property type="molecule type" value="Genomic_DNA"/>
</dbReference>
<keyword evidence="4 13" id="KW-0813">Transport</keyword>
<evidence type="ECO:0000256" key="10">
    <source>
        <dbReference type="ARBA" id="ARBA00023112"/>
    </source>
</evidence>
<protein>
    <recommendedName>
        <fullName evidence="13">Nickel/cobalt efflux system</fullName>
    </recommendedName>
</protein>
<sequence>MKKPIFLASLIAGLLFAGQAWSQSSLGIGANEVGMKPVGPFAHVIQWIATEQRNFYLAMTNALKAMREDPWQAAILVGLSFVYGIFHAAGPGHGKAVISSYMIANETALKRGIFLSFISSVLQAVSAIVVVGLAWLVLRGTSVSMKDTARYMELASYALVIVFGLWLLWRKVPLLFGVRRKTADTQPELATANLAFTAASPAGAAWEGSVSQTARMQMQGRTARLNYDTTRPGRAVFDHSFIGTGEVCDACGNAHMPDPSRLSGAFDWKMAWSAIMAVGLRPCSGALIVLTFALLNGLILGGVLSVFAMALGTFITVAILATLAVTAKNVALKFTNSGAMSLRLQAVIEIGAALFIVLVGLLLFTAALSI</sequence>
<feature type="transmembrane region" description="Helical" evidence="13">
    <location>
        <begin position="71"/>
        <end position="92"/>
    </location>
</feature>
<comment type="caution">
    <text evidence="15">The sequence shown here is derived from an EMBL/GenBank/DDBJ whole genome shotgun (WGS) entry which is preliminary data.</text>
</comment>
<keyword evidence="12" id="KW-0170">Cobalt</keyword>
<evidence type="ECO:0000256" key="2">
    <source>
        <dbReference type="ARBA" id="ARBA00004651"/>
    </source>
</evidence>
<keyword evidence="3" id="KW-0171">Cobalt transport</keyword>
<evidence type="ECO:0000256" key="1">
    <source>
        <dbReference type="ARBA" id="ARBA00002510"/>
    </source>
</evidence>
<keyword evidence="9" id="KW-0406">Ion transport</keyword>
<keyword evidence="16" id="KW-1185">Reference proteome</keyword>
<evidence type="ECO:0000256" key="13">
    <source>
        <dbReference type="RuleBase" id="RU362101"/>
    </source>
</evidence>
<keyword evidence="11 13" id="KW-0472">Membrane</keyword>
<dbReference type="GO" id="GO:0032025">
    <property type="term" value="P:response to cobalt ion"/>
    <property type="evidence" value="ECO:0007669"/>
    <property type="project" value="TreeGrafter"/>
</dbReference>
<name>A0A135HS91_9HYPH</name>
<feature type="signal peptide" evidence="14">
    <location>
        <begin position="1"/>
        <end position="22"/>
    </location>
</feature>
<accession>A0A135HS91</accession>
<feature type="transmembrane region" description="Helical" evidence="13">
    <location>
        <begin position="270"/>
        <end position="293"/>
    </location>
</feature>
<feature type="transmembrane region" description="Helical" evidence="13">
    <location>
        <begin position="346"/>
        <end position="368"/>
    </location>
</feature>
<keyword evidence="5" id="KW-1003">Cell membrane</keyword>
<evidence type="ECO:0000256" key="12">
    <source>
        <dbReference type="ARBA" id="ARBA00023285"/>
    </source>
</evidence>